<dbReference type="Proteomes" id="UP001597393">
    <property type="component" value="Unassembled WGS sequence"/>
</dbReference>
<organism evidence="1 2">
    <name type="scientific">Sphingobacterium corticis</name>
    <dbReference type="NCBI Taxonomy" id="1812823"/>
    <lineage>
        <taxon>Bacteria</taxon>
        <taxon>Pseudomonadati</taxon>
        <taxon>Bacteroidota</taxon>
        <taxon>Sphingobacteriia</taxon>
        <taxon>Sphingobacteriales</taxon>
        <taxon>Sphingobacteriaceae</taxon>
        <taxon>Sphingobacterium</taxon>
    </lineage>
</organism>
<dbReference type="InterPro" id="IPR027471">
    <property type="entry name" value="YbeD-like_sf"/>
</dbReference>
<dbReference type="SUPFAM" id="SSF117991">
    <property type="entry name" value="YbeD/HP0495-like"/>
    <property type="match status" value="1"/>
</dbReference>
<gene>
    <name evidence="1" type="ORF">ACFSQ3_13180</name>
</gene>
<dbReference type="InterPro" id="IPR007454">
    <property type="entry name" value="UPF0250_YbeD-like"/>
</dbReference>
<dbReference type="EMBL" id="JBHUMA010000007">
    <property type="protein sequence ID" value="MFD2599904.1"/>
    <property type="molecule type" value="Genomic_DNA"/>
</dbReference>
<comment type="caution">
    <text evidence="1">The sequence shown here is derived from an EMBL/GenBank/DDBJ whole genome shotgun (WGS) entry which is preliminary data.</text>
</comment>
<dbReference type="Pfam" id="PF04359">
    <property type="entry name" value="DUF493"/>
    <property type="match status" value="1"/>
</dbReference>
<protein>
    <submittedName>
        <fullName evidence="1">DUF493 family protein</fullName>
    </submittedName>
</protein>
<accession>A0ABW5NLB0</accession>
<sequence length="106" mass="12387">MADFSNINIQDMEDGKDKDFYQNFKEKLIDVEQFPTVYKFKFIVKSDLNKEPEIEKIFTHTSSKFSFKESSGGKYKSITVETFVNNADEVVNYYKAVSRIESVIML</sequence>
<name>A0ABW5NLB0_9SPHI</name>
<evidence type="ECO:0000313" key="1">
    <source>
        <dbReference type="EMBL" id="MFD2599904.1"/>
    </source>
</evidence>
<evidence type="ECO:0000313" key="2">
    <source>
        <dbReference type="Proteomes" id="UP001597393"/>
    </source>
</evidence>
<reference evidence="2" key="1">
    <citation type="journal article" date="2019" name="Int. J. Syst. Evol. Microbiol.">
        <title>The Global Catalogue of Microorganisms (GCM) 10K type strain sequencing project: providing services to taxonomists for standard genome sequencing and annotation.</title>
        <authorList>
            <consortium name="The Broad Institute Genomics Platform"/>
            <consortium name="The Broad Institute Genome Sequencing Center for Infectious Disease"/>
            <person name="Wu L."/>
            <person name="Ma J."/>
        </authorList>
    </citation>
    <scope>NUCLEOTIDE SEQUENCE [LARGE SCALE GENOMIC DNA]</scope>
    <source>
        <strain evidence="2">KCTC 42248</strain>
    </source>
</reference>
<keyword evidence="2" id="KW-1185">Reference proteome</keyword>
<dbReference type="Gene3D" id="3.30.70.260">
    <property type="match status" value="1"/>
</dbReference>
<dbReference type="RefSeq" id="WP_380870044.1">
    <property type="nucleotide sequence ID" value="NZ_JBHUMA010000007.1"/>
</dbReference>
<proteinExistence type="predicted"/>